<evidence type="ECO:0000256" key="3">
    <source>
        <dbReference type="ARBA" id="ARBA00022475"/>
    </source>
</evidence>
<protein>
    <submittedName>
        <fullName evidence="8">Cobalamin biosynthesis protein CbiM</fullName>
    </submittedName>
</protein>
<dbReference type="GO" id="GO:0000041">
    <property type="term" value="P:transition metal ion transport"/>
    <property type="evidence" value="ECO:0007669"/>
    <property type="project" value="InterPro"/>
</dbReference>
<keyword evidence="9" id="KW-1185">Reference proteome</keyword>
<dbReference type="Pfam" id="PF01891">
    <property type="entry name" value="CbiM"/>
    <property type="match status" value="1"/>
</dbReference>
<evidence type="ECO:0000256" key="6">
    <source>
        <dbReference type="ARBA" id="ARBA00023136"/>
    </source>
</evidence>
<feature type="transmembrane region" description="Helical" evidence="7">
    <location>
        <begin position="171"/>
        <end position="198"/>
    </location>
</feature>
<comment type="subcellular location">
    <subcellularLocation>
        <location evidence="1">Cell membrane</location>
        <topology evidence="1">Multi-pass membrane protein</topology>
    </subcellularLocation>
</comment>
<name>A0A3G2RAA0_9FIRM</name>
<sequence>MHIPDGFLDAKTVITTAAISAYAIKNDVEKARRNLGDRDIPVLGVMAAFIFAAQMVNFPVMAGTSGHLLGAALATILLGPYSAGLIMATVLIVQSLFFQDGGLLALGANIFNMAVVAPLAAYYIYVTIKRYIRFSGADTLATFTASWFSVVVAAVFTSLELALSGTVPFKIVILPMAMVHAAIGIGEGLITTVAVAYIGRVLNLKAGFGIKNSVEPAIDVDGGGRVN</sequence>
<proteinExistence type="predicted"/>
<dbReference type="KEGG" id="bacg:D2962_12445"/>
<reference evidence="8 9" key="1">
    <citation type="submission" date="2018-10" db="EMBL/GenBank/DDBJ databases">
        <authorList>
            <person name="Zhang X."/>
        </authorList>
    </citation>
    <scope>NUCLEOTIDE SEQUENCE [LARGE SCALE GENOMIC DNA]</scope>
    <source>
        <strain evidence="8 9">SK-G1</strain>
    </source>
</reference>
<evidence type="ECO:0000256" key="7">
    <source>
        <dbReference type="SAM" id="Phobius"/>
    </source>
</evidence>
<evidence type="ECO:0000313" key="9">
    <source>
        <dbReference type="Proteomes" id="UP000280960"/>
    </source>
</evidence>
<keyword evidence="5 7" id="KW-1133">Transmembrane helix</keyword>
<feature type="transmembrane region" description="Helical" evidence="7">
    <location>
        <begin position="72"/>
        <end position="97"/>
    </location>
</feature>
<dbReference type="Proteomes" id="UP000280960">
    <property type="component" value="Chromosome"/>
</dbReference>
<gene>
    <name evidence="8" type="ORF">D2962_12445</name>
</gene>
<keyword evidence="3" id="KW-1003">Cell membrane</keyword>
<feature type="transmembrane region" description="Helical" evidence="7">
    <location>
        <begin position="103"/>
        <end position="128"/>
    </location>
</feature>
<keyword evidence="6 7" id="KW-0472">Membrane</keyword>
<dbReference type="GO" id="GO:0005886">
    <property type="term" value="C:plasma membrane"/>
    <property type="evidence" value="ECO:0007669"/>
    <property type="project" value="UniProtKB-SubCell"/>
</dbReference>
<keyword evidence="4 7" id="KW-0812">Transmembrane</keyword>
<evidence type="ECO:0000313" key="8">
    <source>
        <dbReference type="EMBL" id="AYO32289.1"/>
    </source>
</evidence>
<keyword evidence="2" id="KW-0813">Transport</keyword>
<evidence type="ECO:0000256" key="1">
    <source>
        <dbReference type="ARBA" id="ARBA00004651"/>
    </source>
</evidence>
<dbReference type="EMBL" id="CP033169">
    <property type="protein sequence ID" value="AYO32289.1"/>
    <property type="molecule type" value="Genomic_DNA"/>
</dbReference>
<organism evidence="8 9">
    <name type="scientific">Biomaibacter acetigenes</name>
    <dbReference type="NCBI Taxonomy" id="2316383"/>
    <lineage>
        <taxon>Bacteria</taxon>
        <taxon>Bacillati</taxon>
        <taxon>Bacillota</taxon>
        <taxon>Clostridia</taxon>
        <taxon>Thermosediminibacterales</taxon>
        <taxon>Tepidanaerobacteraceae</taxon>
        <taxon>Biomaibacter</taxon>
    </lineage>
</organism>
<dbReference type="InterPro" id="IPR002751">
    <property type="entry name" value="CbiM/NikMN"/>
</dbReference>
<evidence type="ECO:0000256" key="5">
    <source>
        <dbReference type="ARBA" id="ARBA00022989"/>
    </source>
</evidence>
<feature type="transmembrane region" description="Helical" evidence="7">
    <location>
        <begin position="140"/>
        <end position="159"/>
    </location>
</feature>
<evidence type="ECO:0000256" key="2">
    <source>
        <dbReference type="ARBA" id="ARBA00022448"/>
    </source>
</evidence>
<dbReference type="PANTHER" id="PTHR34229">
    <property type="entry name" value="METAL TRANSPORT PROTEIN HI_1621-RELATED"/>
    <property type="match status" value="1"/>
</dbReference>
<dbReference type="PANTHER" id="PTHR34229:SF1">
    <property type="entry name" value="METAL TRANSPORT PROTEIN HI_1621-RELATED"/>
    <property type="match status" value="1"/>
</dbReference>
<dbReference type="Gene3D" id="1.10.1760.20">
    <property type="match status" value="1"/>
</dbReference>
<accession>A0A3G2RAA0</accession>
<evidence type="ECO:0000256" key="4">
    <source>
        <dbReference type="ARBA" id="ARBA00022692"/>
    </source>
</evidence>
<dbReference type="AlphaFoldDB" id="A0A3G2RAA0"/>
<feature type="transmembrane region" description="Helical" evidence="7">
    <location>
        <begin position="40"/>
        <end position="60"/>
    </location>
</feature>